<protein>
    <submittedName>
        <fullName evidence="1">Uncharacterized protein</fullName>
    </submittedName>
</protein>
<proteinExistence type="predicted"/>
<name>B4VU91_9CYAN</name>
<evidence type="ECO:0000313" key="2">
    <source>
        <dbReference type="Proteomes" id="UP000003835"/>
    </source>
</evidence>
<dbReference type="Proteomes" id="UP000003835">
    <property type="component" value="Unassembled WGS sequence"/>
</dbReference>
<dbReference type="HOGENOM" id="CLU_3151591_0_0_3"/>
<dbReference type="STRING" id="118168.MC7420_3920"/>
<keyword evidence="2" id="KW-1185">Reference proteome</keyword>
<organism evidence="1 2">
    <name type="scientific">Coleofasciculus chthonoplastes PCC 7420</name>
    <dbReference type="NCBI Taxonomy" id="118168"/>
    <lineage>
        <taxon>Bacteria</taxon>
        <taxon>Bacillati</taxon>
        <taxon>Cyanobacteriota</taxon>
        <taxon>Cyanophyceae</taxon>
        <taxon>Coleofasciculales</taxon>
        <taxon>Coleofasciculaceae</taxon>
        <taxon>Coleofasciculus</taxon>
    </lineage>
</organism>
<gene>
    <name evidence="1" type="ORF">MC7420_3920</name>
</gene>
<sequence>MTSLIHHFSCVSPVVYNISTIDQGGGRVLLFIYRWGGRVLLFRYFNNS</sequence>
<evidence type="ECO:0000313" key="1">
    <source>
        <dbReference type="EMBL" id="EDX74396.1"/>
    </source>
</evidence>
<accession>B4VU91</accession>
<dbReference type="AlphaFoldDB" id="B4VU91"/>
<reference evidence="1 2" key="1">
    <citation type="submission" date="2008-07" db="EMBL/GenBank/DDBJ databases">
        <authorList>
            <person name="Tandeau de Marsac N."/>
            <person name="Ferriera S."/>
            <person name="Johnson J."/>
            <person name="Kravitz S."/>
            <person name="Beeson K."/>
            <person name="Sutton G."/>
            <person name="Rogers Y.-H."/>
            <person name="Friedman R."/>
            <person name="Frazier M."/>
            <person name="Venter J.C."/>
        </authorList>
    </citation>
    <scope>NUCLEOTIDE SEQUENCE [LARGE SCALE GENOMIC DNA]</scope>
    <source>
        <strain evidence="1 2">PCC 7420</strain>
    </source>
</reference>
<dbReference type="EMBL" id="DS989853">
    <property type="protein sequence ID" value="EDX74396.1"/>
    <property type="molecule type" value="Genomic_DNA"/>
</dbReference>